<dbReference type="Gene3D" id="3.40.50.150">
    <property type="entry name" value="Vaccinia Virus protein VP39"/>
    <property type="match status" value="1"/>
</dbReference>
<keyword evidence="1" id="KW-0862">Zinc</keyword>
<protein>
    <submittedName>
        <fullName evidence="5">Uncharacterized protein</fullName>
    </submittedName>
</protein>
<feature type="domain" description="Methyltransferase type 11" evidence="3">
    <location>
        <begin position="81"/>
        <end position="162"/>
    </location>
</feature>
<reference evidence="5 6" key="1">
    <citation type="submission" date="2016-11" db="EMBL/GenBank/DDBJ databases">
        <title>Description of two novel members of the family Erysipelotrichaceae: Ileibacterium lipovorans gen. nov., sp. nov. and Dubosiella newyorkensis, gen. nov., sp. nov.</title>
        <authorList>
            <person name="Cox L.M."/>
            <person name="Sohn J."/>
            <person name="Tyrrell K.L."/>
            <person name="Citron D.M."/>
            <person name="Lawson P.A."/>
            <person name="Patel N.B."/>
            <person name="Iizumi T."/>
            <person name="Perez-Perez G.I."/>
            <person name="Goldstein E.J."/>
            <person name="Blaser M.J."/>
        </authorList>
    </citation>
    <scope>NUCLEOTIDE SEQUENCE [LARGE SCALE GENOMIC DNA]</scope>
    <source>
        <strain evidence="5 6">NYU-BL-A4</strain>
    </source>
</reference>
<keyword evidence="2" id="KW-0949">S-adenosyl-L-methionine</keyword>
<dbReference type="GO" id="GO:0008757">
    <property type="term" value="F:S-adenosylmethionine-dependent methyltransferase activity"/>
    <property type="evidence" value="ECO:0007669"/>
    <property type="project" value="InterPro"/>
</dbReference>
<feature type="binding site" evidence="2">
    <location>
        <position position="170"/>
    </location>
    <ligand>
        <name>S-adenosyl-L-methionine</name>
        <dbReference type="ChEBI" id="CHEBI:59789"/>
    </ligand>
</feature>
<keyword evidence="1" id="KW-0479">Metal-binding</keyword>
<dbReference type="AlphaFoldDB" id="A0A1U7NL33"/>
<evidence type="ECO:0000259" key="3">
    <source>
        <dbReference type="Pfam" id="PF08241"/>
    </source>
</evidence>
<accession>A0A1U7NL33</accession>
<dbReference type="PANTHER" id="PTHR42912">
    <property type="entry name" value="METHYLTRANSFERASE"/>
    <property type="match status" value="1"/>
</dbReference>
<dbReference type="PIRSF" id="PIRSF018249">
    <property type="entry name" value="MyrA_prd"/>
    <property type="match status" value="1"/>
</dbReference>
<dbReference type="Pfam" id="PF21302">
    <property type="entry name" value="Zn_ribbon_RlmA"/>
    <property type="match status" value="1"/>
</dbReference>
<dbReference type="InterPro" id="IPR050508">
    <property type="entry name" value="Methyltransf_Superfamily"/>
</dbReference>
<dbReference type="CDD" id="cd02440">
    <property type="entry name" value="AdoMet_MTases"/>
    <property type="match status" value="1"/>
</dbReference>
<evidence type="ECO:0000313" key="6">
    <source>
        <dbReference type="Proteomes" id="UP000186705"/>
    </source>
</evidence>
<dbReference type="STRING" id="1862672.BO225_09200"/>
<dbReference type="EMBL" id="MPKA01000087">
    <property type="protein sequence ID" value="OLU45306.1"/>
    <property type="molecule type" value="Genomic_DNA"/>
</dbReference>
<dbReference type="PANTHER" id="PTHR42912:SF45">
    <property type="entry name" value="23S RRNA (GUANINE(745)-N(1))-METHYLTRANSFERASE"/>
    <property type="match status" value="1"/>
</dbReference>
<feature type="binding site" evidence="2">
    <location>
        <position position="61"/>
    </location>
    <ligand>
        <name>S-adenosyl-L-methionine</name>
        <dbReference type="ChEBI" id="CHEBI:59789"/>
    </ligand>
</feature>
<feature type="domain" description="23S rRNA (guanine(745)-N(1))-methyltransferase N-terminal" evidence="4">
    <location>
        <begin position="2"/>
        <end position="36"/>
    </location>
</feature>
<name>A0A1U7NL33_9FIRM</name>
<dbReference type="GO" id="GO:0046872">
    <property type="term" value="F:metal ion binding"/>
    <property type="evidence" value="ECO:0007669"/>
    <property type="project" value="UniProtKB-KW"/>
</dbReference>
<proteinExistence type="predicted"/>
<dbReference type="OrthoDB" id="5522265at2"/>
<keyword evidence="6" id="KW-1185">Reference proteome</keyword>
<dbReference type="InterPro" id="IPR048647">
    <property type="entry name" value="RlmA_N"/>
</dbReference>
<evidence type="ECO:0000313" key="5">
    <source>
        <dbReference type="EMBL" id="OLU45306.1"/>
    </source>
</evidence>
<dbReference type="InterPro" id="IPR016718">
    <property type="entry name" value="rRNA_m1G-MeTrfase_A_prd"/>
</dbReference>
<evidence type="ECO:0000259" key="4">
    <source>
        <dbReference type="Pfam" id="PF21302"/>
    </source>
</evidence>
<organism evidence="5 6">
    <name type="scientific">Dubosiella newyorkensis</name>
    <dbReference type="NCBI Taxonomy" id="1862672"/>
    <lineage>
        <taxon>Bacteria</taxon>
        <taxon>Bacillati</taxon>
        <taxon>Bacillota</taxon>
        <taxon>Erysipelotrichia</taxon>
        <taxon>Erysipelotrichales</taxon>
        <taxon>Erysipelotrichaceae</taxon>
        <taxon>Dubosiella</taxon>
    </lineage>
</organism>
<evidence type="ECO:0000256" key="2">
    <source>
        <dbReference type="PIRSR" id="PIRSR018249-2"/>
    </source>
</evidence>
<dbReference type="Proteomes" id="UP000186705">
    <property type="component" value="Unassembled WGS sequence"/>
</dbReference>
<dbReference type="InterPro" id="IPR013216">
    <property type="entry name" value="Methyltransf_11"/>
</dbReference>
<dbReference type="RefSeq" id="WP_076341962.1">
    <property type="nucleotide sequence ID" value="NZ_CAPDDE010000044.1"/>
</dbReference>
<dbReference type="GeneID" id="78276115"/>
<gene>
    <name evidence="5" type="ORF">BO225_09200</name>
</gene>
<feature type="binding site" evidence="1">
    <location>
        <position position="6"/>
    </location>
    <ligand>
        <name>Zn(2+)</name>
        <dbReference type="ChEBI" id="CHEBI:29105"/>
    </ligand>
</feature>
<dbReference type="Pfam" id="PF08241">
    <property type="entry name" value="Methyltransf_11"/>
    <property type="match status" value="1"/>
</dbReference>
<comment type="caution">
    <text evidence="5">The sequence shown here is derived from an EMBL/GenBank/DDBJ whole genome shotgun (WGS) entry which is preliminary data.</text>
</comment>
<dbReference type="SUPFAM" id="SSF53335">
    <property type="entry name" value="S-adenosyl-L-methionine-dependent methyltransferases"/>
    <property type="match status" value="1"/>
</dbReference>
<dbReference type="InterPro" id="IPR029063">
    <property type="entry name" value="SAM-dependent_MTases_sf"/>
</dbReference>
<feature type="binding site" evidence="1">
    <location>
        <position position="19"/>
    </location>
    <ligand>
        <name>Zn(2+)</name>
        <dbReference type="ChEBI" id="CHEBI:29105"/>
    </ligand>
</feature>
<sequence>MRCTICKEKLLKNGNTFQCKNGHSFDQAKQGYVNLSRKQSKSGDNRAMVEARTRFLEKDYYDFMRQFVKETIQKYHPHTLVDIGCGQGYYTKTFIADEKYGIDLSKEAITYASRNDKNTLYIVDSIYDLPFEDHSIDMVVSIFTPLPLEEIHRVLKKDGHLLLVSPGIEHLYELKDVLYEKVRLNDPLSDHLEGFALVEKNEIHRFEDVSDPWSLFEMTPYRYRSPKSGMDRLQQLDHLRVRFSFYVSVWKKEG</sequence>
<feature type="binding site" evidence="1">
    <location>
        <position position="23"/>
    </location>
    <ligand>
        <name>Zn(2+)</name>
        <dbReference type="ChEBI" id="CHEBI:29105"/>
    </ligand>
</feature>
<evidence type="ECO:0000256" key="1">
    <source>
        <dbReference type="PIRSR" id="PIRSR018249-1"/>
    </source>
</evidence>
<feature type="binding site" evidence="1">
    <location>
        <position position="3"/>
    </location>
    <ligand>
        <name>Zn(2+)</name>
        <dbReference type="ChEBI" id="CHEBI:29105"/>
    </ligand>
</feature>